<evidence type="ECO:0000313" key="2">
    <source>
        <dbReference type="EMBL" id="ETN01774.1"/>
    </source>
</evidence>
<dbReference type="Proteomes" id="UP000018817">
    <property type="component" value="Unassembled WGS sequence"/>
</dbReference>
<dbReference type="RefSeq" id="XP_008912853.1">
    <property type="nucleotide sequence ID" value="XM_008914605.1"/>
</dbReference>
<proteinExistence type="predicted"/>
<evidence type="ECO:0000256" key="1">
    <source>
        <dbReference type="SAM" id="MobiDB-lite"/>
    </source>
</evidence>
<reference evidence="3" key="1">
    <citation type="submission" date="2011-12" db="EMBL/GenBank/DDBJ databases">
        <authorList>
            <consortium name="The Broad Institute Genome Sequencing Platform"/>
            <person name="Russ C."/>
            <person name="Tyler B."/>
            <person name="Panabieres F."/>
            <person name="Shan W."/>
            <person name="Tripathy S."/>
            <person name="Grunwald N."/>
            <person name="Machado M."/>
            <person name="Young S.K."/>
            <person name="Zeng Q."/>
            <person name="Gargeya S."/>
            <person name="Fitzgerald M."/>
            <person name="Haas B."/>
            <person name="Abouelleil A."/>
            <person name="Alvarado L."/>
            <person name="Arachchi H.M."/>
            <person name="Berlin A."/>
            <person name="Chapman S.B."/>
            <person name="Gearin G."/>
            <person name="Goldberg J."/>
            <person name="Griggs A."/>
            <person name="Gujja S."/>
            <person name="Hansen M."/>
            <person name="Heiman D."/>
            <person name="Howarth C."/>
            <person name="Larimer J."/>
            <person name="Lui A."/>
            <person name="MacDonald P.J.P."/>
            <person name="McCowen C."/>
            <person name="Montmayeur A."/>
            <person name="Murphy C."/>
            <person name="Neiman D."/>
            <person name="Pearson M."/>
            <person name="Priest M."/>
            <person name="Roberts A."/>
            <person name="Saif S."/>
            <person name="Shea T."/>
            <person name="Sisk P."/>
            <person name="Stolte C."/>
            <person name="Sykes S."/>
            <person name="Wortman J."/>
            <person name="Nusbaum C."/>
            <person name="Birren B."/>
        </authorList>
    </citation>
    <scope>NUCLEOTIDE SEQUENCE [LARGE SCALE GENOMIC DNA]</scope>
    <source>
        <strain evidence="3">INRA-310</strain>
    </source>
</reference>
<name>W2PNH1_PHYN3</name>
<reference evidence="2 3" key="2">
    <citation type="submission" date="2013-11" db="EMBL/GenBank/DDBJ databases">
        <title>The Genome Sequence of Phytophthora parasitica INRA-310.</title>
        <authorList>
            <consortium name="The Broad Institute Genomics Platform"/>
            <person name="Russ C."/>
            <person name="Tyler B."/>
            <person name="Panabieres F."/>
            <person name="Shan W."/>
            <person name="Tripathy S."/>
            <person name="Grunwald N."/>
            <person name="Machado M."/>
            <person name="Johnson C.S."/>
            <person name="Arredondo F."/>
            <person name="Hong C."/>
            <person name="Coffey M."/>
            <person name="Young S.K."/>
            <person name="Zeng Q."/>
            <person name="Gargeya S."/>
            <person name="Fitzgerald M."/>
            <person name="Abouelleil A."/>
            <person name="Alvarado L."/>
            <person name="Chapman S.B."/>
            <person name="Gainer-Dewar J."/>
            <person name="Goldberg J."/>
            <person name="Griggs A."/>
            <person name="Gujja S."/>
            <person name="Hansen M."/>
            <person name="Howarth C."/>
            <person name="Imamovic A."/>
            <person name="Ireland A."/>
            <person name="Larimer J."/>
            <person name="McCowan C."/>
            <person name="Murphy C."/>
            <person name="Pearson M."/>
            <person name="Poon T.W."/>
            <person name="Priest M."/>
            <person name="Roberts A."/>
            <person name="Saif S."/>
            <person name="Shea T."/>
            <person name="Sykes S."/>
            <person name="Wortman J."/>
            <person name="Nusbaum C."/>
            <person name="Birren B."/>
        </authorList>
    </citation>
    <scope>NUCLEOTIDE SEQUENCE [LARGE SCALE GENOMIC DNA]</scope>
    <source>
        <strain evidence="2 3">INRA-310</strain>
    </source>
</reference>
<sequence>MGKAGPTLQKTSSPHIFSCSSFPLLSPIRCRPEAARGNTPELPHANAAHQKPDSHISALQKPLGRSTAPPKSLILAATTQKPPS</sequence>
<accession>W2PNH1</accession>
<gene>
    <name evidence="2" type="ORF">PPTG_23998</name>
</gene>
<dbReference type="EMBL" id="KI669622">
    <property type="protein sequence ID" value="ETN01774.1"/>
    <property type="molecule type" value="Genomic_DNA"/>
</dbReference>
<protein>
    <submittedName>
        <fullName evidence="2">Uncharacterized protein</fullName>
    </submittedName>
</protein>
<feature type="region of interest" description="Disordered" evidence="1">
    <location>
        <begin position="32"/>
        <end position="84"/>
    </location>
</feature>
<evidence type="ECO:0000313" key="3">
    <source>
        <dbReference type="Proteomes" id="UP000018817"/>
    </source>
</evidence>
<dbReference type="GeneID" id="20192597"/>
<dbReference type="VEuPathDB" id="FungiDB:PPTG_23998"/>
<dbReference type="AlphaFoldDB" id="W2PNH1"/>
<organism evidence="2 3">
    <name type="scientific">Phytophthora nicotianae (strain INRA-310)</name>
    <name type="common">Phytophthora parasitica</name>
    <dbReference type="NCBI Taxonomy" id="761204"/>
    <lineage>
        <taxon>Eukaryota</taxon>
        <taxon>Sar</taxon>
        <taxon>Stramenopiles</taxon>
        <taxon>Oomycota</taxon>
        <taxon>Peronosporomycetes</taxon>
        <taxon>Peronosporales</taxon>
        <taxon>Peronosporaceae</taxon>
        <taxon>Phytophthora</taxon>
    </lineage>
</organism>